<evidence type="ECO:0000313" key="4">
    <source>
        <dbReference type="Proteomes" id="UP000075903"/>
    </source>
</evidence>
<comment type="similarity">
    <text evidence="1">Belongs to the FAM32 family.</text>
</comment>
<proteinExistence type="inferred from homology"/>
<dbReference type="InterPro" id="IPR013865">
    <property type="entry name" value="FAM32A"/>
</dbReference>
<dbReference type="Proteomes" id="UP000075903">
    <property type="component" value="Unassembled WGS sequence"/>
</dbReference>
<evidence type="ECO:0000256" key="2">
    <source>
        <dbReference type="SAM" id="MobiDB-lite"/>
    </source>
</evidence>
<dbReference type="STRING" id="30066.A0A182URN6"/>
<reference evidence="3" key="1">
    <citation type="submission" date="2020-05" db="UniProtKB">
        <authorList>
            <consortium name="EnsemblMetazoa"/>
        </authorList>
    </citation>
    <scope>IDENTIFICATION</scope>
    <source>
        <strain evidence="3">MAF</strain>
    </source>
</reference>
<dbReference type="VEuPathDB" id="VectorBase:AMEM002444"/>
<dbReference type="GO" id="GO:0005730">
    <property type="term" value="C:nucleolus"/>
    <property type="evidence" value="ECO:0007669"/>
    <property type="project" value="TreeGrafter"/>
</dbReference>
<feature type="compositionally biased region" description="Basic residues" evidence="2">
    <location>
        <begin position="86"/>
        <end position="95"/>
    </location>
</feature>
<dbReference type="AlphaFoldDB" id="A0A182URN6"/>
<sequence>RLGCWCFFCEWEETPQQTRVCVVLDRFSPSWWTLRQSHKTSSFVTQQLCGGGGGASPYIPALPTMADEYQYVSKSKLKLKNDSDTKKKHKKKDKKKEKEKVFRAVLEDPGKGEDRHQQQQQQQQGQGQTSAAPGRVLTKAEESFKKMQEKMQNKRIVEKAQMTHKQRVELFNMHLDSLTEHFDIPKVSWTK</sequence>
<name>A0A182URN6_ANOME</name>
<keyword evidence="4" id="KW-1185">Reference proteome</keyword>
<dbReference type="PANTHER" id="PTHR13282:SF6">
    <property type="entry name" value="PROTEIN FAM32A"/>
    <property type="match status" value="1"/>
</dbReference>
<feature type="compositionally biased region" description="Low complexity" evidence="2">
    <location>
        <begin position="118"/>
        <end position="128"/>
    </location>
</feature>
<feature type="compositionally biased region" description="Basic and acidic residues" evidence="2">
    <location>
        <begin position="96"/>
        <end position="117"/>
    </location>
</feature>
<organism evidence="3 4">
    <name type="scientific">Anopheles merus</name>
    <name type="common">Mosquito</name>
    <dbReference type="NCBI Taxonomy" id="30066"/>
    <lineage>
        <taxon>Eukaryota</taxon>
        <taxon>Metazoa</taxon>
        <taxon>Ecdysozoa</taxon>
        <taxon>Arthropoda</taxon>
        <taxon>Hexapoda</taxon>
        <taxon>Insecta</taxon>
        <taxon>Pterygota</taxon>
        <taxon>Neoptera</taxon>
        <taxon>Endopterygota</taxon>
        <taxon>Diptera</taxon>
        <taxon>Nematocera</taxon>
        <taxon>Culicoidea</taxon>
        <taxon>Culicidae</taxon>
        <taxon>Anophelinae</taxon>
        <taxon>Anopheles</taxon>
    </lineage>
</organism>
<dbReference type="EnsemblMetazoa" id="AMEM002444-RA">
    <property type="protein sequence ID" value="AMEM002444-PA"/>
    <property type="gene ID" value="AMEM002444"/>
</dbReference>
<protein>
    <submittedName>
        <fullName evidence="3">Uncharacterized protein</fullName>
    </submittedName>
</protein>
<dbReference type="Pfam" id="PF08555">
    <property type="entry name" value="FAM32A"/>
    <property type="match status" value="1"/>
</dbReference>
<feature type="region of interest" description="Disordered" evidence="2">
    <location>
        <begin position="80"/>
        <end position="135"/>
    </location>
</feature>
<dbReference type="PANTHER" id="PTHR13282">
    <property type="entry name" value="PROTEIN FAM32A"/>
    <property type="match status" value="1"/>
</dbReference>
<evidence type="ECO:0000313" key="3">
    <source>
        <dbReference type="EnsemblMetazoa" id="AMEM002444-PA"/>
    </source>
</evidence>
<dbReference type="VEuPathDB" id="VectorBase:AMEM21_009689"/>
<accession>A0A182URN6</accession>
<evidence type="ECO:0000256" key="1">
    <source>
        <dbReference type="ARBA" id="ARBA00008948"/>
    </source>
</evidence>